<dbReference type="RefSeq" id="XP_026273318.1">
    <property type="nucleotide sequence ID" value="XM_026417533.2"/>
</dbReference>
<protein>
    <submittedName>
        <fullName evidence="4">Uncharacterized protein LOC113203052</fullName>
    </submittedName>
</protein>
<feature type="domain" description="F-box" evidence="2">
    <location>
        <begin position="49"/>
        <end position="75"/>
    </location>
</feature>
<sequence>MPPPPPRPTRSQPPRASKTRSWVVRNRPPQKSTTAAEATATEAVAENVQVGLLELPDVALLRVLSYLDVNDLMALGLAIPTLAAFSRASTALWCRGPWTIGATFRDVRGLIFLLRVAPPVDRLTVQTRYFHPDEDEGDSFRFESSRNGVKVVCDTSTDTPEVVVQVLRETSASLRHLDVIGGTPLDVVLGSSVGSLQDARCLETLRVQDWTLLEEASFTWPQASVLPRLHTVIVEARSVDFGMPQTLAVGLEALRSLLQAHSGQLRCVEVNAPKLVPLIDACSPGALHRLSVPPAKGVTALIRRMAGEELKINQRRLEDEDGVEEVDDFLRSWSTPCALLELHLFRPETFAALGVGGLGRLQHLVLDEPRDFMRQLDLVLAGLPHLRSLTTMMRAVFAPDLFDLPAASIPALEQLLIKGDGYCKAPTPCHCKECVRVDQLGPVLQALVRRAPAPLHAAFLWTRKYGEDGDDEPREGVVPWGGREPGYPVFHRHARKEGGEKEEDCALCDQAVASVHARSHDGVLLRHVCCK</sequence>
<feature type="region of interest" description="Disordered" evidence="1">
    <location>
        <begin position="1"/>
        <end position="37"/>
    </location>
</feature>
<name>A0A6J1RYA7_FRAOC</name>
<dbReference type="AlphaFoldDB" id="A0A6J1RYA7"/>
<dbReference type="KEGG" id="foc:113203052"/>
<accession>A0A6J1RYA7</accession>
<evidence type="ECO:0000256" key="1">
    <source>
        <dbReference type="SAM" id="MobiDB-lite"/>
    </source>
</evidence>
<keyword evidence="3" id="KW-1185">Reference proteome</keyword>
<dbReference type="PROSITE" id="PS50181">
    <property type="entry name" value="FBOX"/>
    <property type="match status" value="1"/>
</dbReference>
<dbReference type="Proteomes" id="UP000504606">
    <property type="component" value="Unplaced"/>
</dbReference>
<proteinExistence type="predicted"/>
<dbReference type="InterPro" id="IPR001810">
    <property type="entry name" value="F-box_dom"/>
</dbReference>
<reference evidence="4" key="1">
    <citation type="submission" date="2025-08" db="UniProtKB">
        <authorList>
            <consortium name="RefSeq"/>
        </authorList>
    </citation>
    <scope>IDENTIFICATION</scope>
    <source>
        <tissue evidence="4">Whole organism</tissue>
    </source>
</reference>
<evidence type="ECO:0000313" key="4">
    <source>
        <dbReference type="RefSeq" id="XP_026273318.1"/>
    </source>
</evidence>
<organism evidence="3 4">
    <name type="scientific">Frankliniella occidentalis</name>
    <name type="common">Western flower thrips</name>
    <name type="synonym">Euthrips occidentalis</name>
    <dbReference type="NCBI Taxonomy" id="133901"/>
    <lineage>
        <taxon>Eukaryota</taxon>
        <taxon>Metazoa</taxon>
        <taxon>Ecdysozoa</taxon>
        <taxon>Arthropoda</taxon>
        <taxon>Hexapoda</taxon>
        <taxon>Insecta</taxon>
        <taxon>Pterygota</taxon>
        <taxon>Neoptera</taxon>
        <taxon>Paraneoptera</taxon>
        <taxon>Thysanoptera</taxon>
        <taxon>Terebrantia</taxon>
        <taxon>Thripoidea</taxon>
        <taxon>Thripidae</taxon>
        <taxon>Frankliniella</taxon>
    </lineage>
</organism>
<gene>
    <name evidence="4" type="primary">LOC113203052</name>
</gene>
<evidence type="ECO:0000259" key="2">
    <source>
        <dbReference type="PROSITE" id="PS50181"/>
    </source>
</evidence>
<dbReference type="GeneID" id="113203052"/>
<evidence type="ECO:0000313" key="3">
    <source>
        <dbReference type="Proteomes" id="UP000504606"/>
    </source>
</evidence>